<protein>
    <submittedName>
        <fullName evidence="2">Uncharacterized protein</fullName>
    </submittedName>
</protein>
<dbReference type="AlphaFoldDB" id="A0A915LTL1"/>
<keyword evidence="1" id="KW-1185">Reference proteome</keyword>
<proteinExistence type="predicted"/>
<dbReference type="Proteomes" id="UP000887561">
    <property type="component" value="Unplaced"/>
</dbReference>
<dbReference type="WBParaSite" id="scaffold1882_cov223.g3802">
    <property type="protein sequence ID" value="scaffold1882_cov223.g3802"/>
    <property type="gene ID" value="scaffold1882_cov223.g3802"/>
</dbReference>
<accession>A0A915LTL1</accession>
<evidence type="ECO:0000313" key="1">
    <source>
        <dbReference type="Proteomes" id="UP000887561"/>
    </source>
</evidence>
<name>A0A915LTL1_MELJA</name>
<evidence type="ECO:0000313" key="2">
    <source>
        <dbReference type="WBParaSite" id="scaffold1882_cov223.g3802"/>
    </source>
</evidence>
<organism evidence="1 2">
    <name type="scientific">Meloidogyne javanica</name>
    <name type="common">Root-knot nematode worm</name>
    <dbReference type="NCBI Taxonomy" id="6303"/>
    <lineage>
        <taxon>Eukaryota</taxon>
        <taxon>Metazoa</taxon>
        <taxon>Ecdysozoa</taxon>
        <taxon>Nematoda</taxon>
        <taxon>Chromadorea</taxon>
        <taxon>Rhabditida</taxon>
        <taxon>Tylenchina</taxon>
        <taxon>Tylenchomorpha</taxon>
        <taxon>Tylenchoidea</taxon>
        <taxon>Meloidogynidae</taxon>
        <taxon>Meloidogyninae</taxon>
        <taxon>Meloidogyne</taxon>
        <taxon>Meloidogyne incognita group</taxon>
    </lineage>
</organism>
<sequence>MYQLEHVQKRLEFTTPLMFKMRMDYTFLRKDVFLDDQIMGVTRSGLNEIMHHFGTIAVAGNLLRANIDAQIFYVDGDGLVYKFTLQKIMPDDESSLQKFKGTKEFVKKVVTQNVANYKEKEQIVNLKQSSIKN</sequence>
<reference evidence="2" key="1">
    <citation type="submission" date="2022-11" db="UniProtKB">
        <authorList>
            <consortium name="WormBaseParasite"/>
        </authorList>
    </citation>
    <scope>IDENTIFICATION</scope>
</reference>